<dbReference type="PROSITE" id="PS51419">
    <property type="entry name" value="RAB"/>
    <property type="match status" value="1"/>
</dbReference>
<dbReference type="Pfam" id="PF00071">
    <property type="entry name" value="Ras"/>
    <property type="match status" value="2"/>
</dbReference>
<dbReference type="GO" id="GO:0003924">
    <property type="term" value="F:GTPase activity"/>
    <property type="evidence" value="ECO:0007669"/>
    <property type="project" value="InterPro"/>
</dbReference>
<organism evidence="3">
    <name type="scientific">Oppiella nova</name>
    <dbReference type="NCBI Taxonomy" id="334625"/>
    <lineage>
        <taxon>Eukaryota</taxon>
        <taxon>Metazoa</taxon>
        <taxon>Ecdysozoa</taxon>
        <taxon>Arthropoda</taxon>
        <taxon>Chelicerata</taxon>
        <taxon>Arachnida</taxon>
        <taxon>Acari</taxon>
        <taxon>Acariformes</taxon>
        <taxon>Sarcoptiformes</taxon>
        <taxon>Oribatida</taxon>
        <taxon>Brachypylina</taxon>
        <taxon>Oppioidea</taxon>
        <taxon>Oppiidae</taxon>
        <taxon>Oppiella</taxon>
    </lineage>
</organism>
<proteinExistence type="inferred from homology"/>
<dbReference type="SMART" id="SM00173">
    <property type="entry name" value="RAS"/>
    <property type="match status" value="1"/>
</dbReference>
<evidence type="ECO:0000256" key="2">
    <source>
        <dbReference type="ARBA" id="ARBA00022741"/>
    </source>
</evidence>
<dbReference type="Gene3D" id="3.40.50.300">
    <property type="entry name" value="P-loop containing nucleotide triphosphate hydrolases"/>
    <property type="match status" value="2"/>
</dbReference>
<gene>
    <name evidence="3" type="ORF">ONB1V03_LOCUS15190</name>
</gene>
<dbReference type="EMBL" id="OC930115">
    <property type="protein sequence ID" value="CAD7658569.1"/>
    <property type="molecule type" value="Genomic_DNA"/>
</dbReference>
<name>A0A7R9MGF4_9ACAR</name>
<dbReference type="PRINTS" id="PR00449">
    <property type="entry name" value="RASTRNSFRMNG"/>
</dbReference>
<dbReference type="NCBIfam" id="TIGR00231">
    <property type="entry name" value="small_GTP"/>
    <property type="match status" value="2"/>
</dbReference>
<dbReference type="Proteomes" id="UP000728032">
    <property type="component" value="Unassembled WGS sequence"/>
</dbReference>
<dbReference type="PANTHER" id="PTHR47978">
    <property type="match status" value="1"/>
</dbReference>
<comment type="similarity">
    <text evidence="1">Belongs to the small GTPase superfamily. Rab family.</text>
</comment>
<keyword evidence="4" id="KW-1185">Reference proteome</keyword>
<protein>
    <submittedName>
        <fullName evidence="3">Uncharacterized protein</fullName>
    </submittedName>
</protein>
<dbReference type="SMART" id="SM00175">
    <property type="entry name" value="RAB"/>
    <property type="match status" value="1"/>
</dbReference>
<dbReference type="InterPro" id="IPR005225">
    <property type="entry name" value="Small_GTP-bd"/>
</dbReference>
<dbReference type="GO" id="GO:0005525">
    <property type="term" value="F:GTP binding"/>
    <property type="evidence" value="ECO:0007669"/>
    <property type="project" value="InterPro"/>
</dbReference>
<keyword evidence="2" id="KW-0547">Nucleotide-binding</keyword>
<dbReference type="SUPFAM" id="SSF52540">
    <property type="entry name" value="P-loop containing nucleoside triphosphate hydrolases"/>
    <property type="match status" value="2"/>
</dbReference>
<dbReference type="InterPro" id="IPR001806">
    <property type="entry name" value="Small_GTPase"/>
</dbReference>
<dbReference type="InterPro" id="IPR027417">
    <property type="entry name" value="P-loop_NTPase"/>
</dbReference>
<accession>A0A7R9MGF4</accession>
<dbReference type="AlphaFoldDB" id="A0A7R9MGF4"/>
<dbReference type="FunFam" id="3.40.50.300:FF:001447">
    <property type="entry name" value="Ras-related protein Rab-1B"/>
    <property type="match status" value="1"/>
</dbReference>
<reference evidence="3" key="1">
    <citation type="submission" date="2020-11" db="EMBL/GenBank/DDBJ databases">
        <authorList>
            <person name="Tran Van P."/>
        </authorList>
    </citation>
    <scope>NUCLEOTIDE SEQUENCE</scope>
</reference>
<evidence type="ECO:0000313" key="3">
    <source>
        <dbReference type="EMBL" id="CAD7658569.1"/>
    </source>
</evidence>
<feature type="non-terminal residue" evidence="3">
    <location>
        <position position="1"/>
    </location>
</feature>
<dbReference type="EMBL" id="CAJPVJ010015290">
    <property type="protein sequence ID" value="CAG2175755.1"/>
    <property type="molecule type" value="Genomic_DNA"/>
</dbReference>
<evidence type="ECO:0000313" key="4">
    <source>
        <dbReference type="Proteomes" id="UP000728032"/>
    </source>
</evidence>
<evidence type="ECO:0000256" key="1">
    <source>
        <dbReference type="ARBA" id="ARBA00006270"/>
    </source>
</evidence>
<sequence length="225" mass="26332">MDTSDVVKGYEDMDTKRRLKCKEFRFKMVIVGTYGVGKTSLMLQHFDRYFTDNPKTTVGVDFRQRKFHLNNTSVILEVWDTAGEEKYANIVQIYYRDVVKGYEDMDTKRRLKCKEFRFKMVIVGTYGVGKTSLMLQHFDRYFTDNPKTTVGVDFRQRKFHLNNTSVILEVWDTAGEEKYANIVQIYYRGAHAVVAVYDIKKKSSFVRALEYITEITSQAVPPMVI</sequence>
<dbReference type="CDD" id="cd00154">
    <property type="entry name" value="Rab"/>
    <property type="match status" value="1"/>
</dbReference>